<protein>
    <recommendedName>
        <fullName evidence="3">Secreted protein</fullName>
    </recommendedName>
</protein>
<dbReference type="AlphaFoldDB" id="A0AB34PT29"/>
<comment type="caution">
    <text evidence="1">The sequence shown here is derived from an EMBL/GenBank/DDBJ whole genome shotgun (WGS) entry which is preliminary data.</text>
</comment>
<evidence type="ECO:0008006" key="3">
    <source>
        <dbReference type="Google" id="ProtNLM"/>
    </source>
</evidence>
<evidence type="ECO:0000313" key="2">
    <source>
        <dbReference type="Proteomes" id="UP000030161"/>
    </source>
</evidence>
<gene>
    <name evidence="1" type="ORF">MG3_03280</name>
</gene>
<dbReference type="Proteomes" id="UP000030161">
    <property type="component" value="Unassembled WGS sequence"/>
</dbReference>
<name>A0AB34PT29_CANAX</name>
<accession>A0AB34PT29</accession>
<dbReference type="EMBL" id="AJIX01000023">
    <property type="protein sequence ID" value="KGR10223.1"/>
    <property type="molecule type" value="Genomic_DNA"/>
</dbReference>
<reference evidence="1 2" key="1">
    <citation type="submission" date="2013-12" db="EMBL/GenBank/DDBJ databases">
        <title>The Genome Sequence of Candida albicans P78048.</title>
        <authorList>
            <consortium name="The Broad Institute Genome Sequencing Platform"/>
            <consortium name="The Broad Institute Genome Sequencing Center for Infectious Disease"/>
            <person name="Cuomo C."/>
            <person name="Bennett R."/>
            <person name="Hirakawa M."/>
            <person name="Noverr M."/>
            <person name="Mitchell A."/>
            <person name="Young S.K."/>
            <person name="Zeng Q."/>
            <person name="Gargeya S."/>
            <person name="Fitzgerald M."/>
            <person name="Abouelleil A."/>
            <person name="Alvarado L."/>
            <person name="Berlin A.M."/>
            <person name="Chapman S.B."/>
            <person name="Dewar J."/>
            <person name="Goldberg J."/>
            <person name="Griggs A."/>
            <person name="Gujja S."/>
            <person name="Hansen M."/>
            <person name="Howarth C."/>
            <person name="Imamovic A."/>
            <person name="Larimer J."/>
            <person name="McCowan C."/>
            <person name="Murphy C."/>
            <person name="Pearson M."/>
            <person name="Priest M."/>
            <person name="Roberts A."/>
            <person name="Saif S."/>
            <person name="Shea T."/>
            <person name="Sykes S."/>
            <person name="Wortman J."/>
            <person name="Nusbaum C."/>
            <person name="Birren B."/>
        </authorList>
    </citation>
    <scope>NUCLEOTIDE SEQUENCE [LARGE SCALE GENOMIC DNA]</scope>
    <source>
        <strain evidence="1 2">P78048</strain>
    </source>
</reference>
<proteinExistence type="predicted"/>
<feature type="non-terminal residue" evidence="1">
    <location>
        <position position="1"/>
    </location>
</feature>
<sequence length="105" mass="11860">ITPFLAFFSVNFFSNSSQKNTPLTAYTTQTYSKQAVAPPFRLSLCLEPISVSLSPDLHCPLLSKTRLKYYFNTAHYYQDLHCSSMYRCPTAVLITRDTAKIGVPL</sequence>
<organism evidence="1 2">
    <name type="scientific">Candida albicans P78048</name>
    <dbReference type="NCBI Taxonomy" id="1094989"/>
    <lineage>
        <taxon>Eukaryota</taxon>
        <taxon>Fungi</taxon>
        <taxon>Dikarya</taxon>
        <taxon>Ascomycota</taxon>
        <taxon>Saccharomycotina</taxon>
        <taxon>Pichiomycetes</taxon>
        <taxon>Debaryomycetaceae</taxon>
        <taxon>Candida/Lodderomyces clade</taxon>
        <taxon>Candida</taxon>
    </lineage>
</organism>
<evidence type="ECO:0000313" key="1">
    <source>
        <dbReference type="EMBL" id="KGR10223.1"/>
    </source>
</evidence>